<proteinExistence type="predicted"/>
<keyword evidence="3" id="KW-1185">Reference proteome</keyword>
<dbReference type="PANTHER" id="PTHR38011">
    <property type="entry name" value="DIHYDROFOLATE REDUCTASE FAMILY PROTEIN (AFU_ORTHOLOGUE AFUA_8G06820)"/>
    <property type="match status" value="1"/>
</dbReference>
<feature type="domain" description="Bacterial bifunctional deaminase-reductase C-terminal" evidence="1">
    <location>
        <begin position="12"/>
        <end position="192"/>
    </location>
</feature>
<dbReference type="GO" id="GO:0009231">
    <property type="term" value="P:riboflavin biosynthetic process"/>
    <property type="evidence" value="ECO:0007669"/>
    <property type="project" value="InterPro"/>
</dbReference>
<dbReference type="STRING" id="262898.GA0070564_11013"/>
<evidence type="ECO:0000313" key="3">
    <source>
        <dbReference type="Proteomes" id="UP000199504"/>
    </source>
</evidence>
<dbReference type="InterPro" id="IPR050765">
    <property type="entry name" value="Riboflavin_Biosynth_HTPR"/>
</dbReference>
<name>A0A1C5AFP0_9ACTN</name>
<dbReference type="Pfam" id="PF01872">
    <property type="entry name" value="RibD_C"/>
    <property type="match status" value="1"/>
</dbReference>
<organism evidence="2 3">
    <name type="scientific">Micromonospora mirobrigensis</name>
    <dbReference type="NCBI Taxonomy" id="262898"/>
    <lineage>
        <taxon>Bacteria</taxon>
        <taxon>Bacillati</taxon>
        <taxon>Actinomycetota</taxon>
        <taxon>Actinomycetes</taxon>
        <taxon>Micromonosporales</taxon>
        <taxon>Micromonosporaceae</taxon>
        <taxon>Micromonospora</taxon>
    </lineage>
</organism>
<gene>
    <name evidence="2" type="ORF">GA0070564_11013</name>
</gene>
<reference evidence="3" key="1">
    <citation type="submission" date="2016-06" db="EMBL/GenBank/DDBJ databases">
        <authorList>
            <person name="Varghese N."/>
            <person name="Submissions Spin"/>
        </authorList>
    </citation>
    <scope>NUCLEOTIDE SEQUENCE [LARGE SCALE GENOMIC DNA]</scope>
    <source>
        <strain evidence="3">DSM 44830</strain>
    </source>
</reference>
<accession>A0A1C5AFP0</accession>
<evidence type="ECO:0000259" key="1">
    <source>
        <dbReference type="Pfam" id="PF01872"/>
    </source>
</evidence>
<dbReference type="GO" id="GO:0008703">
    <property type="term" value="F:5-amino-6-(5-phosphoribosylamino)uracil reductase activity"/>
    <property type="evidence" value="ECO:0007669"/>
    <property type="project" value="InterPro"/>
</dbReference>
<protein>
    <submittedName>
        <fullName evidence="2">Dihydrofolate reductase</fullName>
    </submittedName>
</protein>
<dbReference type="AlphaFoldDB" id="A0A1C5AFP0"/>
<dbReference type="PANTHER" id="PTHR38011:SF11">
    <property type="entry name" value="2,5-DIAMINO-6-RIBOSYLAMINO-4(3H)-PYRIMIDINONE 5'-PHOSPHATE REDUCTASE"/>
    <property type="match status" value="1"/>
</dbReference>
<dbReference type="EMBL" id="FMCX01000010">
    <property type="protein sequence ID" value="SCF44033.1"/>
    <property type="molecule type" value="Genomic_DNA"/>
</dbReference>
<dbReference type="SUPFAM" id="SSF53597">
    <property type="entry name" value="Dihydrofolate reductase-like"/>
    <property type="match status" value="1"/>
</dbReference>
<dbReference type="InterPro" id="IPR002734">
    <property type="entry name" value="RibDG_C"/>
</dbReference>
<dbReference type="InterPro" id="IPR024072">
    <property type="entry name" value="DHFR-like_dom_sf"/>
</dbReference>
<sequence>MVDPDIGVGLRKLVYYVASSLDGFIAAPDGSYDFFTLEPDVAAHLTAEWPQTFPTFTHAQLGIASPPAGRFDAVLMGRATYEPALTAGVTSPYAHLRQYVFSRSLAPSDYPEVRIVAGDPATFVRDLKEEPGGDIWLCGGGRLAGQLLDEVDELVVKLNPVVTGSGIPLADRGFAPSRFTLAGTRTFDSGVVMLRYRRPATGATHAG</sequence>
<dbReference type="Proteomes" id="UP000199504">
    <property type="component" value="Unassembled WGS sequence"/>
</dbReference>
<dbReference type="Gene3D" id="3.40.430.10">
    <property type="entry name" value="Dihydrofolate Reductase, subunit A"/>
    <property type="match status" value="1"/>
</dbReference>
<evidence type="ECO:0000313" key="2">
    <source>
        <dbReference type="EMBL" id="SCF44033.1"/>
    </source>
</evidence>